<dbReference type="InterPro" id="IPR005730">
    <property type="entry name" value="Nsp_de-COase"/>
</dbReference>
<dbReference type="InterPro" id="IPR029066">
    <property type="entry name" value="PLP-binding_barrel"/>
</dbReference>
<protein>
    <submittedName>
        <fullName evidence="8">Carboxynorspermidine/carboxyspermidine decarboxylase</fullName>
    </submittedName>
</protein>
<comment type="cofactor">
    <cofactor evidence="1">
        <name>pyridoxal 5'-phosphate</name>
        <dbReference type="ChEBI" id="CHEBI:597326"/>
    </cofactor>
</comment>
<evidence type="ECO:0000256" key="4">
    <source>
        <dbReference type="ARBA" id="ARBA00023066"/>
    </source>
</evidence>
<evidence type="ECO:0000256" key="3">
    <source>
        <dbReference type="ARBA" id="ARBA00022898"/>
    </source>
</evidence>
<dbReference type="CDD" id="cd06829">
    <property type="entry name" value="PLPDE_III_CANSDC"/>
    <property type="match status" value="1"/>
</dbReference>
<dbReference type="Proteomes" id="UP000034749">
    <property type="component" value="Unassembled WGS sequence"/>
</dbReference>
<comment type="caution">
    <text evidence="8">The sequence shown here is derived from an EMBL/GenBank/DDBJ whole genome shotgun (WGS) entry which is preliminary data.</text>
</comment>
<reference evidence="8 9" key="1">
    <citation type="journal article" date="2015" name="Nature">
        <title>rRNA introns, odd ribosomes, and small enigmatic genomes across a large radiation of phyla.</title>
        <authorList>
            <person name="Brown C.T."/>
            <person name="Hug L.A."/>
            <person name="Thomas B.C."/>
            <person name="Sharon I."/>
            <person name="Castelle C.J."/>
            <person name="Singh A."/>
            <person name="Wilkins M.J."/>
            <person name="Williams K.H."/>
            <person name="Banfield J.F."/>
        </authorList>
    </citation>
    <scope>NUCLEOTIDE SEQUENCE [LARGE SCALE GENOMIC DNA]</scope>
</reference>
<feature type="binding site" evidence="6">
    <location>
        <position position="299"/>
    </location>
    <ligand>
        <name>substrate</name>
    </ligand>
</feature>
<organism evidence="8 9">
    <name type="scientific">Candidatus Nomurabacteria bacterium GW2011_GWA2_40_9</name>
    <dbReference type="NCBI Taxonomy" id="1618734"/>
    <lineage>
        <taxon>Bacteria</taxon>
        <taxon>Candidatus Nomuraibacteriota</taxon>
    </lineage>
</organism>
<dbReference type="GO" id="GO:0045312">
    <property type="term" value="P:nor-spermidine biosynthetic process"/>
    <property type="evidence" value="ECO:0007669"/>
    <property type="project" value="InterPro"/>
</dbReference>
<dbReference type="SUPFAM" id="SSF50621">
    <property type="entry name" value="Alanine racemase C-terminal domain-like"/>
    <property type="match status" value="1"/>
</dbReference>
<evidence type="ECO:0000256" key="6">
    <source>
        <dbReference type="PIRSR" id="PIRSR038941-1"/>
    </source>
</evidence>
<evidence type="ECO:0000256" key="5">
    <source>
        <dbReference type="ARBA" id="ARBA00023239"/>
    </source>
</evidence>
<dbReference type="GO" id="GO:0009089">
    <property type="term" value="P:lysine biosynthetic process via diaminopimelate"/>
    <property type="evidence" value="ECO:0007669"/>
    <property type="project" value="TreeGrafter"/>
</dbReference>
<dbReference type="InterPro" id="IPR009006">
    <property type="entry name" value="Ala_racemase/Decarboxylase_C"/>
</dbReference>
<evidence type="ECO:0000259" key="7">
    <source>
        <dbReference type="Pfam" id="PF00278"/>
    </source>
</evidence>
<dbReference type="SUPFAM" id="SSF51419">
    <property type="entry name" value="PLP-binding barrel"/>
    <property type="match status" value="1"/>
</dbReference>
<evidence type="ECO:0000313" key="9">
    <source>
        <dbReference type="Proteomes" id="UP000034749"/>
    </source>
</evidence>
<dbReference type="GO" id="GO:0008295">
    <property type="term" value="P:spermidine biosynthetic process"/>
    <property type="evidence" value="ECO:0007669"/>
    <property type="project" value="UniProtKB-KW"/>
</dbReference>
<feature type="binding site" evidence="6">
    <location>
        <position position="263"/>
    </location>
    <ligand>
        <name>substrate</name>
    </ligand>
</feature>
<dbReference type="Pfam" id="PF00278">
    <property type="entry name" value="Orn_DAP_Arg_deC"/>
    <property type="match status" value="1"/>
</dbReference>
<keyword evidence="5" id="KW-0456">Lyase</keyword>
<keyword evidence="3" id="KW-0663">Pyridoxal phosphate</keyword>
<keyword evidence="2" id="KW-0210">Decarboxylase</keyword>
<name>A0A0G0W4B8_9BACT</name>
<dbReference type="PANTHER" id="PTHR43727">
    <property type="entry name" value="DIAMINOPIMELATE DECARBOXYLASE"/>
    <property type="match status" value="1"/>
</dbReference>
<dbReference type="Gene3D" id="2.40.37.10">
    <property type="entry name" value="Lyase, Ornithine Decarboxylase, Chain A, domain 1"/>
    <property type="match status" value="1"/>
</dbReference>
<dbReference type="GO" id="GO:0008836">
    <property type="term" value="F:diaminopimelate decarboxylase activity"/>
    <property type="evidence" value="ECO:0007669"/>
    <property type="project" value="TreeGrafter"/>
</dbReference>
<accession>A0A0G0W4B8</accession>
<evidence type="ECO:0000256" key="1">
    <source>
        <dbReference type="ARBA" id="ARBA00001933"/>
    </source>
</evidence>
<gene>
    <name evidence="8" type="ORF">UU24_C0017G0006</name>
</gene>
<dbReference type="EMBL" id="LBZW01000017">
    <property type="protein sequence ID" value="KKR79070.1"/>
    <property type="molecule type" value="Genomic_DNA"/>
</dbReference>
<keyword evidence="4" id="KW-0745">Spermidine biosynthesis</keyword>
<dbReference type="PANTHER" id="PTHR43727:SF1">
    <property type="entry name" value="CARBOXYNORSPERMIDINE_CARBOXYSPERMIDINE DECARBOXYLASE"/>
    <property type="match status" value="1"/>
</dbReference>
<dbReference type="PIRSF" id="PIRSF038941">
    <property type="entry name" value="NspC"/>
    <property type="match status" value="1"/>
</dbReference>
<feature type="domain" description="Orn/DAP/Arg decarboxylase 2 C-terminal" evidence="7">
    <location>
        <begin position="33"/>
        <end position="354"/>
    </location>
</feature>
<dbReference type="NCBIfam" id="TIGR01047">
    <property type="entry name" value="nspC"/>
    <property type="match status" value="1"/>
</dbReference>
<dbReference type="PATRIC" id="fig|1618734.3.peg.438"/>
<dbReference type="AlphaFoldDB" id="A0A0G0W4B8"/>
<proteinExistence type="predicted"/>
<dbReference type="Gene3D" id="3.20.20.10">
    <property type="entry name" value="Alanine racemase"/>
    <property type="match status" value="1"/>
</dbReference>
<evidence type="ECO:0000256" key="2">
    <source>
        <dbReference type="ARBA" id="ARBA00022793"/>
    </source>
</evidence>
<dbReference type="InterPro" id="IPR022643">
    <property type="entry name" value="De-COase2_C"/>
</dbReference>
<evidence type="ECO:0000313" key="8">
    <source>
        <dbReference type="EMBL" id="KKR79070.1"/>
    </source>
</evidence>
<sequence length="398" mass="45075">MSNKEPFIEPWIDESGWSAEAFKKVETPCYVVSEAHLEKNFKILNQVERDTGTRVLMALKSFSMFSVFPLAKKYFSGSEASSVNEARLGREKFGKEMHVFSPSYTDKNIKEYLKYADHFVFNSFSQWDKFSAFVKTSARRGRKISCGMRVNVEHSESSVPMYDPSRPNSHFGVTLKEFERDNLTGLEGLHFHNLCELNADALVRTLAVFEEKFGKFLADMKWVNFGGGHHITRADYDIALLTKTILDFRARYPHLTVYLEPGEATALNAGVLVGSVVDILKNNMDIVVLDVSPTCHMPDVLEIPYLPRILSQSKALGNFAYRLVGPTCLTGDVIGDYSFKEPLKVGDKLVFLNMAIYTMVKNNTFNGIDLPSIALMDKKGKIKIVKKFGYKDFKERLS</sequence>